<dbReference type="AlphaFoldDB" id="A0AAD9U8V1"/>
<evidence type="ECO:0000256" key="2">
    <source>
        <dbReference type="ARBA" id="ARBA00022771"/>
    </source>
</evidence>
<dbReference type="Pfam" id="PF03108">
    <property type="entry name" value="DBD_Tnp_Mut"/>
    <property type="match status" value="1"/>
</dbReference>
<keyword evidence="8" id="KW-1185">Reference proteome</keyword>
<dbReference type="InterPro" id="IPR018289">
    <property type="entry name" value="MULE_transposase_dom"/>
</dbReference>
<dbReference type="PANTHER" id="PTHR31973">
    <property type="entry name" value="POLYPROTEIN, PUTATIVE-RELATED"/>
    <property type="match status" value="1"/>
</dbReference>
<reference evidence="7" key="1">
    <citation type="journal article" date="2023" name="Plant J.">
        <title>Genome sequences and population genomics provide insights into the demographic history, inbreeding, and mutation load of two 'living fossil' tree species of Dipteronia.</title>
        <authorList>
            <person name="Feng Y."/>
            <person name="Comes H.P."/>
            <person name="Chen J."/>
            <person name="Zhu S."/>
            <person name="Lu R."/>
            <person name="Zhang X."/>
            <person name="Li P."/>
            <person name="Qiu J."/>
            <person name="Olsen K.M."/>
            <person name="Qiu Y."/>
        </authorList>
    </citation>
    <scope>NUCLEOTIDE SEQUENCE</scope>
    <source>
        <strain evidence="7">KIB01</strain>
    </source>
</reference>
<evidence type="ECO:0000256" key="5">
    <source>
        <dbReference type="SAM" id="MobiDB-lite"/>
    </source>
</evidence>
<evidence type="ECO:0000256" key="1">
    <source>
        <dbReference type="ARBA" id="ARBA00022723"/>
    </source>
</evidence>
<proteinExistence type="predicted"/>
<keyword evidence="1" id="KW-0479">Metal-binding</keyword>
<name>A0AAD9U8V1_9ROSI</name>
<dbReference type="InterPro" id="IPR004332">
    <property type="entry name" value="Transposase_MuDR"/>
</dbReference>
<feature type="domain" description="SWIM-type" evidence="6">
    <location>
        <begin position="238"/>
        <end position="271"/>
    </location>
</feature>
<feature type="region of interest" description="Disordered" evidence="5">
    <location>
        <begin position="375"/>
        <end position="403"/>
    </location>
</feature>
<evidence type="ECO:0000313" key="7">
    <source>
        <dbReference type="EMBL" id="KAK2649703.1"/>
    </source>
</evidence>
<keyword evidence="3" id="KW-0862">Zinc</keyword>
<organism evidence="7 8">
    <name type="scientific">Dipteronia dyeriana</name>
    <dbReference type="NCBI Taxonomy" id="168575"/>
    <lineage>
        <taxon>Eukaryota</taxon>
        <taxon>Viridiplantae</taxon>
        <taxon>Streptophyta</taxon>
        <taxon>Embryophyta</taxon>
        <taxon>Tracheophyta</taxon>
        <taxon>Spermatophyta</taxon>
        <taxon>Magnoliopsida</taxon>
        <taxon>eudicotyledons</taxon>
        <taxon>Gunneridae</taxon>
        <taxon>Pentapetalae</taxon>
        <taxon>rosids</taxon>
        <taxon>malvids</taxon>
        <taxon>Sapindales</taxon>
        <taxon>Sapindaceae</taxon>
        <taxon>Hippocastanoideae</taxon>
        <taxon>Acereae</taxon>
        <taxon>Dipteronia</taxon>
    </lineage>
</organism>
<dbReference type="GO" id="GO:0008270">
    <property type="term" value="F:zinc ion binding"/>
    <property type="evidence" value="ECO:0007669"/>
    <property type="project" value="UniProtKB-KW"/>
</dbReference>
<dbReference type="PANTHER" id="PTHR31973:SF187">
    <property type="entry name" value="MUTATOR TRANSPOSASE MUDRA PROTEIN"/>
    <property type="match status" value="1"/>
</dbReference>
<evidence type="ECO:0000313" key="8">
    <source>
        <dbReference type="Proteomes" id="UP001280121"/>
    </source>
</evidence>
<keyword evidence="2 4" id="KW-0863">Zinc-finger</keyword>
<feature type="compositionally biased region" description="Acidic residues" evidence="5">
    <location>
        <begin position="394"/>
        <end position="403"/>
    </location>
</feature>
<protein>
    <recommendedName>
        <fullName evidence="6">SWIM-type domain-containing protein</fullName>
    </recommendedName>
</protein>
<dbReference type="PROSITE" id="PS50966">
    <property type="entry name" value="ZF_SWIM"/>
    <property type="match status" value="1"/>
</dbReference>
<evidence type="ECO:0000256" key="4">
    <source>
        <dbReference type="PROSITE-ProRule" id="PRU00325"/>
    </source>
</evidence>
<feature type="compositionally biased region" description="Polar residues" evidence="5">
    <location>
        <begin position="381"/>
        <end position="392"/>
    </location>
</feature>
<dbReference type="Pfam" id="PF04434">
    <property type="entry name" value="SWIM"/>
    <property type="match status" value="1"/>
</dbReference>
<dbReference type="InterPro" id="IPR007527">
    <property type="entry name" value="Znf_SWIM"/>
</dbReference>
<dbReference type="SMART" id="SM00575">
    <property type="entry name" value="ZnF_PMZ"/>
    <property type="match status" value="1"/>
</dbReference>
<evidence type="ECO:0000259" key="6">
    <source>
        <dbReference type="PROSITE" id="PS50966"/>
    </source>
</evidence>
<gene>
    <name evidence="7" type="ORF">Ddye_017192</name>
</gene>
<dbReference type="Proteomes" id="UP001280121">
    <property type="component" value="Unassembled WGS sequence"/>
</dbReference>
<comment type="caution">
    <text evidence="7">The sequence shown here is derived from an EMBL/GenBank/DDBJ whole genome shotgun (WGS) entry which is preliminary data.</text>
</comment>
<dbReference type="Pfam" id="PF10551">
    <property type="entry name" value="MULE"/>
    <property type="match status" value="1"/>
</dbReference>
<dbReference type="EMBL" id="JANJYI010000005">
    <property type="protein sequence ID" value="KAK2649703.1"/>
    <property type="molecule type" value="Genomic_DNA"/>
</dbReference>
<accession>A0AAD9U8V1</accession>
<dbReference type="InterPro" id="IPR006564">
    <property type="entry name" value="Znf_PMZ"/>
</dbReference>
<evidence type="ECO:0000256" key="3">
    <source>
        <dbReference type="ARBA" id="ARBA00022833"/>
    </source>
</evidence>
<sequence length="489" mass="56971">MRPNFKLYDGVSDFKEVKLEVGQDFTSSKVFKEAIKEYAIRCGRVIWFPCNKKGRVKGIYKGKNTNCPWSIWATKYEKNSDAFMIKTLNDKHTCPRINKSRHANSTWLFKRKIIGLDACLVKAYHKSQLMWAIGIDTNNGYYLIARVIVEKEWHESWSWFSKLLKEDLNFTDCLGITFMIDGQKSLIESIGNIWPNCEHRFYVRHMYTNFKKKFKDDIIRGKILKAHRGGDGHQPNTYCYGEPERKNCTCRKWNLTGIPCEHAITAIFSEYEDSSMYVDICYHKETQMKCFGDVMYGIKMEKYWTKIGRPPLVPPKIVKQPGRPKKLRIREIGEISPSQRKFKQVHKSYTCSACKQKGHNYKRCSKRVKLVARISKKSIRSHSPQTEGSNALETDNEEEDVEDTNNALEIDHGEDDVGVANQDFFSEMIHQTTVENNIDLSCTLDTETWKKNLMTTLHSAMENYKQMVQNLQYETSVAEVTKNKKKKTK</sequence>